<dbReference type="Proteomes" id="UP000784286">
    <property type="component" value="Unassembled WGS sequence"/>
</dbReference>
<proteinExistence type="predicted"/>
<evidence type="ECO:0000313" key="2">
    <source>
        <dbReference type="Proteomes" id="UP000784286"/>
    </source>
</evidence>
<dbReference type="AlphaFoldDB" id="A0A948TNF6"/>
<name>A0A948TNF6_9BACT</name>
<dbReference type="EMBL" id="JAHLFJ010000075">
    <property type="protein sequence ID" value="MBU3856446.1"/>
    <property type="molecule type" value="Genomic_DNA"/>
</dbReference>
<protein>
    <submittedName>
        <fullName evidence="1">Uncharacterized protein</fullName>
    </submittedName>
</protein>
<organism evidence="1 2">
    <name type="scientific">Candidatus Phocaeicola excrementipullorum</name>
    <dbReference type="NCBI Taxonomy" id="2838731"/>
    <lineage>
        <taxon>Bacteria</taxon>
        <taxon>Pseudomonadati</taxon>
        <taxon>Bacteroidota</taxon>
        <taxon>Bacteroidia</taxon>
        <taxon>Bacteroidales</taxon>
        <taxon>Bacteroidaceae</taxon>
        <taxon>Phocaeicola</taxon>
    </lineage>
</organism>
<sequence length="148" mass="16563">MELSEQSYSALAAAFREAVSGYAGGDENSAVTDIHVQPNSDSGELLVFNDDEEELARAIIEEWVNYESDDFYDVVEPVLKKVLTALKDEGVFEHLSLLKPYSFVLVDDEKETVCELLLLDDDTLLLDGELLKGLDEELDAFLKDLLEK</sequence>
<reference evidence="1" key="1">
    <citation type="journal article" date="2021" name="PeerJ">
        <title>Extensive microbial diversity within the chicken gut microbiome revealed by metagenomics and culture.</title>
        <authorList>
            <person name="Gilroy R."/>
            <person name="Ravi A."/>
            <person name="Getino M."/>
            <person name="Pursley I."/>
            <person name="Horton D.L."/>
            <person name="Alikhan N.F."/>
            <person name="Baker D."/>
            <person name="Gharbi K."/>
            <person name="Hall N."/>
            <person name="Watson M."/>
            <person name="Adriaenssens E.M."/>
            <person name="Foster-Nyarko E."/>
            <person name="Jarju S."/>
            <person name="Secka A."/>
            <person name="Antonio M."/>
            <person name="Oren A."/>
            <person name="Chaudhuri R.R."/>
            <person name="La Ragione R."/>
            <person name="Hildebrand F."/>
            <person name="Pallen M.J."/>
        </authorList>
    </citation>
    <scope>NUCLEOTIDE SEQUENCE</scope>
    <source>
        <strain evidence="1">8470</strain>
    </source>
</reference>
<gene>
    <name evidence="1" type="ORF">H9928_07830</name>
</gene>
<evidence type="ECO:0000313" key="1">
    <source>
        <dbReference type="EMBL" id="MBU3856446.1"/>
    </source>
</evidence>
<reference evidence="1" key="2">
    <citation type="submission" date="2021-04" db="EMBL/GenBank/DDBJ databases">
        <authorList>
            <person name="Gilroy R."/>
        </authorList>
    </citation>
    <scope>NUCLEOTIDE SEQUENCE</scope>
    <source>
        <strain evidence="1">8470</strain>
    </source>
</reference>
<comment type="caution">
    <text evidence="1">The sequence shown here is derived from an EMBL/GenBank/DDBJ whole genome shotgun (WGS) entry which is preliminary data.</text>
</comment>
<accession>A0A948TNF6</accession>